<evidence type="ECO:0000256" key="9">
    <source>
        <dbReference type="NCBIfam" id="TIGR01400"/>
    </source>
</evidence>
<comment type="similarity">
    <text evidence="2 10">Belongs to the FliR/MopE/SpaR family.</text>
</comment>
<dbReference type="NCBIfam" id="TIGR01400">
    <property type="entry name" value="fliR"/>
    <property type="match status" value="1"/>
</dbReference>
<evidence type="ECO:0000313" key="12">
    <source>
        <dbReference type="Proteomes" id="UP001201701"/>
    </source>
</evidence>
<keyword evidence="6 10" id="KW-1133">Transmembrane helix</keyword>
<feature type="transmembrane region" description="Helical" evidence="10">
    <location>
        <begin position="124"/>
        <end position="143"/>
    </location>
</feature>
<keyword evidence="7 10" id="KW-0472">Membrane</keyword>
<evidence type="ECO:0000256" key="10">
    <source>
        <dbReference type="RuleBase" id="RU362071"/>
    </source>
</evidence>
<evidence type="ECO:0000256" key="6">
    <source>
        <dbReference type="ARBA" id="ARBA00022989"/>
    </source>
</evidence>
<keyword evidence="8 10" id="KW-0975">Bacterial flagellum</keyword>
<feature type="transmembrane region" description="Helical" evidence="10">
    <location>
        <begin position="69"/>
        <end position="88"/>
    </location>
</feature>
<proteinExistence type="inferred from homology"/>
<dbReference type="RefSeq" id="WP_239363203.1">
    <property type="nucleotide sequence ID" value="NZ_JAKREW010000004.1"/>
</dbReference>
<keyword evidence="4 10" id="KW-1003">Cell membrane</keyword>
<evidence type="ECO:0000256" key="1">
    <source>
        <dbReference type="ARBA" id="ARBA00002578"/>
    </source>
</evidence>
<dbReference type="PANTHER" id="PTHR30065">
    <property type="entry name" value="FLAGELLAR BIOSYNTHETIC PROTEIN FLIR"/>
    <property type="match status" value="1"/>
</dbReference>
<comment type="caution">
    <text evidence="11">The sequence shown here is derived from an EMBL/GenBank/DDBJ whole genome shotgun (WGS) entry which is preliminary data.</text>
</comment>
<evidence type="ECO:0000256" key="7">
    <source>
        <dbReference type="ARBA" id="ARBA00023136"/>
    </source>
</evidence>
<evidence type="ECO:0000256" key="3">
    <source>
        <dbReference type="ARBA" id="ARBA00021717"/>
    </source>
</evidence>
<keyword evidence="5 10" id="KW-0812">Transmembrane</keyword>
<organism evidence="11 12">
    <name type="scientific">Mesorhizobium retamae</name>
    <dbReference type="NCBI Taxonomy" id="2912854"/>
    <lineage>
        <taxon>Bacteria</taxon>
        <taxon>Pseudomonadati</taxon>
        <taxon>Pseudomonadota</taxon>
        <taxon>Alphaproteobacteria</taxon>
        <taxon>Hyphomicrobiales</taxon>
        <taxon>Phyllobacteriaceae</taxon>
        <taxon>Mesorhizobium</taxon>
    </lineage>
</organism>
<dbReference type="PRINTS" id="PR00953">
    <property type="entry name" value="TYPE3IMRPROT"/>
</dbReference>
<feature type="transmembrane region" description="Helical" evidence="10">
    <location>
        <begin position="40"/>
        <end position="57"/>
    </location>
</feature>
<dbReference type="Pfam" id="PF01311">
    <property type="entry name" value="Bac_export_1"/>
    <property type="match status" value="1"/>
</dbReference>
<protein>
    <recommendedName>
        <fullName evidence="3 9">Flagellar biosynthetic protein FliR</fullName>
    </recommendedName>
</protein>
<feature type="transmembrane region" description="Helical" evidence="10">
    <location>
        <begin position="6"/>
        <end position="28"/>
    </location>
</feature>
<feature type="transmembrane region" description="Helical" evidence="10">
    <location>
        <begin position="180"/>
        <end position="202"/>
    </location>
</feature>
<dbReference type="Proteomes" id="UP001201701">
    <property type="component" value="Unassembled WGS sequence"/>
</dbReference>
<feature type="transmembrane region" description="Helical" evidence="10">
    <location>
        <begin position="95"/>
        <end position="112"/>
    </location>
</feature>
<keyword evidence="12" id="KW-1185">Reference proteome</keyword>
<accession>A0ABS9QD15</accession>
<dbReference type="EMBL" id="JAKREW010000004">
    <property type="protein sequence ID" value="MCG7504696.1"/>
    <property type="molecule type" value="Genomic_DNA"/>
</dbReference>
<feature type="transmembrane region" description="Helical" evidence="10">
    <location>
        <begin position="214"/>
        <end position="234"/>
    </location>
</feature>
<dbReference type="PANTHER" id="PTHR30065:SF1">
    <property type="entry name" value="SURFACE PRESENTATION OF ANTIGENS PROTEIN SPAR"/>
    <property type="match status" value="1"/>
</dbReference>
<evidence type="ECO:0000256" key="8">
    <source>
        <dbReference type="ARBA" id="ARBA00023143"/>
    </source>
</evidence>
<evidence type="ECO:0000313" key="11">
    <source>
        <dbReference type="EMBL" id="MCG7504696.1"/>
    </source>
</evidence>
<comment type="function">
    <text evidence="1 10">Role in flagellar biosynthesis.</text>
</comment>
<evidence type="ECO:0000256" key="5">
    <source>
        <dbReference type="ARBA" id="ARBA00022692"/>
    </source>
</evidence>
<sequence>MGLTAVTQSFVLAAFLAFCRVGACFMLMPGLSSIRLPLQIRLFTAVAVTVGLLAFLWDKIYPFVDTRPSIFVPMIVSELLVGGLIGAMTRLYMEALRFMGAGIAMLIGYGGAGGPAIEEPEPQAALAALISFSALLLLFALNFHHEVIRALISSYNVAPVNVFFSAQASLVDVTDTISEAFLLVLRLGSPFVAYAILVNLAIGFVNKLTPQIPIYFISLPFVIAGGLILFYFAIPTLLSLFGDGFVETTLAR</sequence>
<evidence type="ECO:0000256" key="4">
    <source>
        <dbReference type="ARBA" id="ARBA00022475"/>
    </source>
</evidence>
<gene>
    <name evidence="11" type="primary">fliR</name>
    <name evidence="11" type="ORF">L4923_06630</name>
</gene>
<reference evidence="11 12" key="1">
    <citation type="submission" date="2022-02" db="EMBL/GenBank/DDBJ databases">
        <title>Draft genome sequence of Mezorhizobium retamae strain IRAMC:0171 isolated from Retama raetam nodules.</title>
        <authorList>
            <person name="Bengaied R."/>
            <person name="Sbissi I."/>
            <person name="Huber K."/>
            <person name="Ghodbane F."/>
            <person name="Nouioui I."/>
            <person name="Tarhouni M."/>
            <person name="Gtari M."/>
        </authorList>
    </citation>
    <scope>NUCLEOTIDE SEQUENCE [LARGE SCALE GENOMIC DNA]</scope>
    <source>
        <strain evidence="11 12">IRAMC:0171</strain>
    </source>
</reference>
<name>A0ABS9QD15_9HYPH</name>
<dbReference type="InterPro" id="IPR006303">
    <property type="entry name" value="FliR"/>
</dbReference>
<feature type="transmembrane region" description="Helical" evidence="10">
    <location>
        <begin position="150"/>
        <end position="168"/>
    </location>
</feature>
<keyword evidence="11" id="KW-0282">Flagellum</keyword>
<keyword evidence="11" id="KW-0969">Cilium</keyword>
<dbReference type="InterPro" id="IPR002010">
    <property type="entry name" value="T3SS_IM_R"/>
</dbReference>
<keyword evidence="11" id="KW-0966">Cell projection</keyword>
<evidence type="ECO:0000256" key="2">
    <source>
        <dbReference type="ARBA" id="ARBA00009772"/>
    </source>
</evidence>
<comment type="subcellular location">
    <subcellularLocation>
        <location evidence="10">Cell membrane</location>
        <topology evidence="10">Multi-pass membrane protein</topology>
    </subcellularLocation>
    <subcellularLocation>
        <location evidence="10">Bacterial flagellum basal body</location>
    </subcellularLocation>
</comment>